<sequence>MEGLMKSMLDKLPPWAYQIFAVVIAAGMIFYFVKTLYINKKLSDMIADVMRRDDRMQDIQLRMDELRGGQIIHEHTAQQTLSALRDVKPFMDALNDIRAIADPYAVLTEASFLLQRMLDILAVDMKLKAGGHHRCGIWLHADQMLTLRFASAGFPKHYVGERQLHVDRSVAGRSYRKQAIVQIADVTKDEDWERNTDSKSPYQALMCLPLGTYGVLTIDGLEPFHDSGRAIGEIYASLSTGIIAEYIAAYRRWSQTDHGSTSFGTYGVM</sequence>
<dbReference type="EMBL" id="QYZD01000002">
    <property type="protein sequence ID" value="RJG25941.1"/>
    <property type="molecule type" value="Genomic_DNA"/>
</dbReference>
<dbReference type="Gene3D" id="3.30.450.40">
    <property type="match status" value="1"/>
</dbReference>
<evidence type="ECO:0000256" key="1">
    <source>
        <dbReference type="SAM" id="Phobius"/>
    </source>
</evidence>
<feature type="transmembrane region" description="Helical" evidence="1">
    <location>
        <begin position="15"/>
        <end position="33"/>
    </location>
</feature>
<organism evidence="2 3">
    <name type="scientific">Paenibacillus thiaminolyticus</name>
    <name type="common">Bacillus thiaminolyticus</name>
    <dbReference type="NCBI Taxonomy" id="49283"/>
    <lineage>
        <taxon>Bacteria</taxon>
        <taxon>Bacillati</taxon>
        <taxon>Bacillota</taxon>
        <taxon>Bacilli</taxon>
        <taxon>Bacillales</taxon>
        <taxon>Paenibacillaceae</taxon>
        <taxon>Paenibacillus</taxon>
    </lineage>
</organism>
<dbReference type="AlphaFoldDB" id="A0A3A3GP54"/>
<dbReference type="InterPro" id="IPR029016">
    <property type="entry name" value="GAF-like_dom_sf"/>
</dbReference>
<keyword evidence="1" id="KW-0812">Transmembrane</keyword>
<dbReference type="RefSeq" id="WP_119790864.1">
    <property type="nucleotide sequence ID" value="NZ_QYZD01000002.1"/>
</dbReference>
<dbReference type="SUPFAM" id="SSF55781">
    <property type="entry name" value="GAF domain-like"/>
    <property type="match status" value="1"/>
</dbReference>
<protein>
    <submittedName>
        <fullName evidence="2">GAF domain-containing protein</fullName>
    </submittedName>
</protein>
<dbReference type="OrthoDB" id="2455594at2"/>
<dbReference type="Proteomes" id="UP000266177">
    <property type="component" value="Unassembled WGS sequence"/>
</dbReference>
<keyword evidence="1" id="KW-1133">Transmembrane helix</keyword>
<reference evidence="2 3" key="1">
    <citation type="submission" date="2018-09" db="EMBL/GenBank/DDBJ databases">
        <title>Paenibacillus SK2017-BO5.</title>
        <authorList>
            <person name="Piskunova J.V."/>
            <person name="Dubiley S.A."/>
            <person name="Severinov K.V."/>
        </authorList>
    </citation>
    <scope>NUCLEOTIDE SEQUENCE [LARGE SCALE GENOMIC DNA]</scope>
    <source>
        <strain evidence="2 3">BO5</strain>
    </source>
</reference>
<accession>A0A3A3GP54</accession>
<name>A0A3A3GP54_PANTH</name>
<evidence type="ECO:0000313" key="2">
    <source>
        <dbReference type="EMBL" id="RJG25941.1"/>
    </source>
</evidence>
<keyword evidence="1" id="KW-0472">Membrane</keyword>
<proteinExistence type="predicted"/>
<evidence type="ECO:0000313" key="3">
    <source>
        <dbReference type="Proteomes" id="UP000266177"/>
    </source>
</evidence>
<gene>
    <name evidence="2" type="ORF">DQX05_03305</name>
</gene>
<comment type="caution">
    <text evidence="2">The sequence shown here is derived from an EMBL/GenBank/DDBJ whole genome shotgun (WGS) entry which is preliminary data.</text>
</comment>